<keyword evidence="6" id="KW-1185">Reference proteome</keyword>
<feature type="compositionally biased region" description="Acidic residues" evidence="4">
    <location>
        <begin position="375"/>
        <end position="394"/>
    </location>
</feature>
<name>K8ER35_9CHLO</name>
<dbReference type="OrthoDB" id="185373at2759"/>
<feature type="region of interest" description="Disordered" evidence="4">
    <location>
        <begin position="217"/>
        <end position="413"/>
    </location>
</feature>
<dbReference type="EMBL" id="FO082262">
    <property type="protein sequence ID" value="CCO20496.1"/>
    <property type="molecule type" value="Genomic_DNA"/>
</dbReference>
<dbReference type="InterPro" id="IPR002885">
    <property type="entry name" value="PPR_rpt"/>
</dbReference>
<accession>K8ER35</accession>
<evidence type="ECO:0008006" key="7">
    <source>
        <dbReference type="Google" id="ProtNLM"/>
    </source>
</evidence>
<dbReference type="Pfam" id="PF01535">
    <property type="entry name" value="PPR"/>
    <property type="match status" value="2"/>
</dbReference>
<feature type="compositionally biased region" description="Low complexity" evidence="4">
    <location>
        <begin position="18"/>
        <end position="29"/>
    </location>
</feature>
<dbReference type="PROSITE" id="PS51375">
    <property type="entry name" value="PPR"/>
    <property type="match status" value="1"/>
</dbReference>
<evidence type="ECO:0000313" key="5">
    <source>
        <dbReference type="EMBL" id="CCO20496.1"/>
    </source>
</evidence>
<sequence length="443" mass="51021">MKNNNNNNQSKKRKDGANTTNNNKYNNNNKSKKKVKHTMKFAPSRGLKPSQSNSKLYATTQELLECEISEVQRILSDAFSPDRPDALRADPRAFTMFSTRLRKQKQWEKCVEVFNLQKLLGVERNTISFNAVMSAAIKGGNPKFALGLFAEMKKIGLDITTITINVAMQAYLKLNEPNKALELFDALVEKNDTVSLNTAMAAAEMAGDTDRLAQLRNTNSNVEAPVENGKINGDDDEENDSSSSSTSSSSTSSEEENEGDEDDDDDDEEEEEEERRLRMKKMKKKKQQRKEEEEEEERRKKSLDVETNDEDDPDLALRKRRDARRKKFEEKRRLRKLEKGKERQWTSAAAHTKQTKSELQLKRSKMKGNPKDWLNEDEESSSSDDEDEEEEDSDTETRMRKWREKMQRKGLKSSIEDEKIDKYINVHSSSHGMDSEDFWKAGF</sequence>
<dbReference type="RefSeq" id="XP_007508392.1">
    <property type="nucleotide sequence ID" value="XM_007508330.1"/>
</dbReference>
<dbReference type="PANTHER" id="PTHR47447:SF17">
    <property type="entry name" value="OS12G0638900 PROTEIN"/>
    <property type="match status" value="1"/>
</dbReference>
<evidence type="ECO:0000256" key="2">
    <source>
        <dbReference type="ARBA" id="ARBA00022737"/>
    </source>
</evidence>
<proteinExistence type="inferred from homology"/>
<dbReference type="Proteomes" id="UP000198341">
    <property type="component" value="Chromosome 17"/>
</dbReference>
<keyword evidence="2" id="KW-0677">Repeat</keyword>
<dbReference type="InterPro" id="IPR011990">
    <property type="entry name" value="TPR-like_helical_dom_sf"/>
</dbReference>
<evidence type="ECO:0000256" key="1">
    <source>
        <dbReference type="ARBA" id="ARBA00007626"/>
    </source>
</evidence>
<dbReference type="AlphaFoldDB" id="K8ER35"/>
<feature type="compositionally biased region" description="Low complexity" evidence="4">
    <location>
        <begin position="241"/>
        <end position="252"/>
    </location>
</feature>
<organism evidence="5 6">
    <name type="scientific">Bathycoccus prasinos</name>
    <dbReference type="NCBI Taxonomy" id="41875"/>
    <lineage>
        <taxon>Eukaryota</taxon>
        <taxon>Viridiplantae</taxon>
        <taxon>Chlorophyta</taxon>
        <taxon>Mamiellophyceae</taxon>
        <taxon>Mamiellales</taxon>
        <taxon>Bathycoccaceae</taxon>
        <taxon>Bathycoccus</taxon>
    </lineage>
</organism>
<feature type="compositionally biased region" description="Acidic residues" evidence="4">
    <location>
        <begin position="253"/>
        <end position="273"/>
    </location>
</feature>
<evidence type="ECO:0000313" key="6">
    <source>
        <dbReference type="Proteomes" id="UP000198341"/>
    </source>
</evidence>
<reference evidence="5 6" key="1">
    <citation type="submission" date="2011-10" db="EMBL/GenBank/DDBJ databases">
        <authorList>
            <person name="Genoscope - CEA"/>
        </authorList>
    </citation>
    <scope>NUCLEOTIDE SEQUENCE [LARGE SCALE GENOMIC DNA]</scope>
    <source>
        <strain evidence="5 6">RCC 1105</strain>
    </source>
</reference>
<comment type="similarity">
    <text evidence="1">Belongs to the PPR family. P subfamily.</text>
</comment>
<dbReference type="KEGG" id="bpg:Bathy17g02280"/>
<feature type="compositionally biased region" description="Basic residues" evidence="4">
    <location>
        <begin position="277"/>
        <end position="288"/>
    </location>
</feature>
<evidence type="ECO:0000256" key="4">
    <source>
        <dbReference type="SAM" id="MobiDB-lite"/>
    </source>
</evidence>
<evidence type="ECO:0000256" key="3">
    <source>
        <dbReference type="PROSITE-ProRule" id="PRU00708"/>
    </source>
</evidence>
<feature type="compositionally biased region" description="Basic and acidic residues" evidence="4">
    <location>
        <begin position="327"/>
        <end position="344"/>
    </location>
</feature>
<dbReference type="GeneID" id="19011042"/>
<protein>
    <recommendedName>
        <fullName evidence="7">Pentacotripeptide-repeat region of PRORP domain-containing protein</fullName>
    </recommendedName>
</protein>
<feature type="repeat" description="PPR" evidence="3">
    <location>
        <begin position="125"/>
        <end position="159"/>
    </location>
</feature>
<dbReference type="Gene3D" id="1.25.40.10">
    <property type="entry name" value="Tetratricopeptide repeat domain"/>
    <property type="match status" value="1"/>
</dbReference>
<dbReference type="STRING" id="41875.K8ER35"/>
<gene>
    <name evidence="5" type="ordered locus">Bathy17g02280</name>
</gene>
<dbReference type="PANTHER" id="PTHR47447">
    <property type="entry name" value="OS03G0856100 PROTEIN"/>
    <property type="match status" value="1"/>
</dbReference>
<feature type="region of interest" description="Disordered" evidence="4">
    <location>
        <begin position="1"/>
        <end position="38"/>
    </location>
</feature>
<feature type="compositionally biased region" description="Basic and acidic residues" evidence="4">
    <location>
        <begin position="395"/>
        <end position="407"/>
    </location>
</feature>